<dbReference type="InterPro" id="IPR036388">
    <property type="entry name" value="WH-like_DNA-bd_sf"/>
</dbReference>
<dbReference type="Proteomes" id="UP000028302">
    <property type="component" value="Unassembled WGS sequence"/>
</dbReference>
<dbReference type="AlphaFoldDB" id="A0A084IMR8"/>
<dbReference type="Pfam" id="PF07729">
    <property type="entry name" value="FCD"/>
    <property type="match status" value="1"/>
</dbReference>
<reference evidence="5 6" key="1">
    <citation type="submission" date="2013-03" db="EMBL/GenBank/DDBJ databases">
        <title>Salinisphaera hydrothermalis C41B8 Genome Sequencing.</title>
        <authorList>
            <person name="Li C."/>
            <person name="Lai Q."/>
            <person name="Shao Z."/>
        </authorList>
    </citation>
    <scope>NUCLEOTIDE SEQUENCE [LARGE SCALE GENOMIC DNA]</scope>
    <source>
        <strain evidence="5 6">C41B8</strain>
    </source>
</reference>
<evidence type="ECO:0000313" key="5">
    <source>
        <dbReference type="EMBL" id="KEZ78002.1"/>
    </source>
</evidence>
<accession>A0A084IMR8</accession>
<dbReference type="GO" id="GO:0003700">
    <property type="term" value="F:DNA-binding transcription factor activity"/>
    <property type="evidence" value="ECO:0007669"/>
    <property type="project" value="InterPro"/>
</dbReference>
<dbReference type="EMBL" id="APNK01000007">
    <property type="protein sequence ID" value="KEZ78002.1"/>
    <property type="molecule type" value="Genomic_DNA"/>
</dbReference>
<dbReference type="Gene3D" id="1.10.10.10">
    <property type="entry name" value="Winged helix-like DNA-binding domain superfamily/Winged helix DNA-binding domain"/>
    <property type="match status" value="1"/>
</dbReference>
<comment type="caution">
    <text evidence="5">The sequence shown here is derived from an EMBL/GenBank/DDBJ whole genome shotgun (WGS) entry which is preliminary data.</text>
</comment>
<organism evidence="5 6">
    <name type="scientific">Salinisphaera hydrothermalis (strain C41B8)</name>
    <dbReference type="NCBI Taxonomy" id="1304275"/>
    <lineage>
        <taxon>Bacteria</taxon>
        <taxon>Pseudomonadati</taxon>
        <taxon>Pseudomonadota</taxon>
        <taxon>Gammaproteobacteria</taxon>
        <taxon>Salinisphaerales</taxon>
        <taxon>Salinisphaeraceae</taxon>
        <taxon>Salinisphaera</taxon>
    </lineage>
</organism>
<keyword evidence="1" id="KW-0805">Transcription regulation</keyword>
<dbReference type="SMART" id="SM00895">
    <property type="entry name" value="FCD"/>
    <property type="match status" value="1"/>
</dbReference>
<dbReference type="InterPro" id="IPR000524">
    <property type="entry name" value="Tscrpt_reg_HTH_GntR"/>
</dbReference>
<name>A0A084IMR8_SALHC</name>
<evidence type="ECO:0000259" key="4">
    <source>
        <dbReference type="PROSITE" id="PS50949"/>
    </source>
</evidence>
<keyword evidence="3" id="KW-0804">Transcription</keyword>
<evidence type="ECO:0000256" key="2">
    <source>
        <dbReference type="ARBA" id="ARBA00023125"/>
    </source>
</evidence>
<dbReference type="Pfam" id="PF00392">
    <property type="entry name" value="GntR"/>
    <property type="match status" value="1"/>
</dbReference>
<feature type="domain" description="HTH gntR-type" evidence="4">
    <location>
        <begin position="8"/>
        <end position="75"/>
    </location>
</feature>
<dbReference type="SUPFAM" id="SSF46785">
    <property type="entry name" value="Winged helix' DNA-binding domain"/>
    <property type="match status" value="1"/>
</dbReference>
<dbReference type="GO" id="GO:0003677">
    <property type="term" value="F:DNA binding"/>
    <property type="evidence" value="ECO:0007669"/>
    <property type="project" value="UniProtKB-KW"/>
</dbReference>
<dbReference type="SMART" id="SM00345">
    <property type="entry name" value="HTH_GNTR"/>
    <property type="match status" value="1"/>
</dbReference>
<dbReference type="InterPro" id="IPR008920">
    <property type="entry name" value="TF_FadR/GntR_C"/>
</dbReference>
<protein>
    <submittedName>
        <fullName evidence="5">GntR family transcriptional regulator</fullName>
    </submittedName>
</protein>
<sequence length="222" mass="24714">MELGDAGITRQEWVYLQLKEAVLTGQFVPGRSVTLRGIAQMLGTSPTPVREALRRLVAERALEAHGNRRVSVPRMTPAKLSDLCAVRANLEAFAAERAMPLIDDAHLERLWELDAEVDAAIEAGDIRGYLQRHRAFHFTLYDVGDASAVMPLIESVWLQFSPFLRLAIHHIGSDYIVDRHVEALHAVSARDAQALRFAIEADVREGLGSLTEQDWRELEAAG</sequence>
<dbReference type="PROSITE" id="PS50949">
    <property type="entry name" value="HTH_GNTR"/>
    <property type="match status" value="1"/>
</dbReference>
<dbReference type="InterPro" id="IPR011711">
    <property type="entry name" value="GntR_C"/>
</dbReference>
<dbReference type="eggNOG" id="COG1802">
    <property type="taxonomic scope" value="Bacteria"/>
</dbReference>
<keyword evidence="2" id="KW-0238">DNA-binding</keyword>
<evidence type="ECO:0000256" key="3">
    <source>
        <dbReference type="ARBA" id="ARBA00023163"/>
    </source>
</evidence>
<evidence type="ECO:0000313" key="6">
    <source>
        <dbReference type="Proteomes" id="UP000028302"/>
    </source>
</evidence>
<proteinExistence type="predicted"/>
<dbReference type="STRING" id="1304275.C41B8_06897"/>
<keyword evidence="6" id="KW-1185">Reference proteome</keyword>
<gene>
    <name evidence="5" type="ORF">C41B8_06897</name>
</gene>
<dbReference type="PANTHER" id="PTHR43537">
    <property type="entry name" value="TRANSCRIPTIONAL REGULATOR, GNTR FAMILY"/>
    <property type="match status" value="1"/>
</dbReference>
<dbReference type="Gene3D" id="1.20.120.530">
    <property type="entry name" value="GntR ligand-binding domain-like"/>
    <property type="match status" value="1"/>
</dbReference>
<dbReference type="PANTHER" id="PTHR43537:SF39">
    <property type="entry name" value="HTH-TYPE TRANSCRIPTIONAL REGULATOR MCBR"/>
    <property type="match status" value="1"/>
</dbReference>
<evidence type="ECO:0000256" key="1">
    <source>
        <dbReference type="ARBA" id="ARBA00023015"/>
    </source>
</evidence>
<dbReference type="InterPro" id="IPR036390">
    <property type="entry name" value="WH_DNA-bd_sf"/>
</dbReference>
<dbReference type="SUPFAM" id="SSF48008">
    <property type="entry name" value="GntR ligand-binding domain-like"/>
    <property type="match status" value="1"/>
</dbReference>
<dbReference type="PATRIC" id="fig|1304275.5.peg.1410"/>